<dbReference type="PROSITE" id="PS51194">
    <property type="entry name" value="HELICASE_CTER"/>
    <property type="match status" value="1"/>
</dbReference>
<dbReference type="EC" id="3.6.4.-" evidence="5"/>
<gene>
    <name evidence="5" type="primary">rapA_8</name>
    <name evidence="5" type="ORF">SDC9_39497</name>
</gene>
<dbReference type="Gene3D" id="3.40.50.300">
    <property type="entry name" value="P-loop containing nucleotide triphosphate hydrolases"/>
    <property type="match status" value="1"/>
</dbReference>
<dbReference type="Pfam" id="PF00271">
    <property type="entry name" value="Helicase_C"/>
    <property type="match status" value="1"/>
</dbReference>
<dbReference type="InterPro" id="IPR001650">
    <property type="entry name" value="Helicase_C-like"/>
</dbReference>
<organism evidence="5">
    <name type="scientific">bioreactor metagenome</name>
    <dbReference type="NCBI Taxonomy" id="1076179"/>
    <lineage>
        <taxon>unclassified sequences</taxon>
        <taxon>metagenomes</taxon>
        <taxon>ecological metagenomes</taxon>
    </lineage>
</organism>
<dbReference type="InterPro" id="IPR000330">
    <property type="entry name" value="SNF2_N"/>
</dbReference>
<dbReference type="PANTHER" id="PTHR45766:SF6">
    <property type="entry name" value="SWI_SNF-RELATED MATRIX-ASSOCIATED ACTIN-DEPENDENT REGULATOR OF CHROMATIN SUBFAMILY A-LIKE PROTEIN 1"/>
    <property type="match status" value="1"/>
</dbReference>
<reference evidence="5" key="1">
    <citation type="submission" date="2019-08" db="EMBL/GenBank/DDBJ databases">
        <authorList>
            <person name="Kucharzyk K."/>
            <person name="Murdoch R.W."/>
            <person name="Higgins S."/>
            <person name="Loffler F."/>
        </authorList>
    </citation>
    <scope>NUCLEOTIDE SEQUENCE</scope>
</reference>
<feature type="domain" description="Helicase ATP-binding" evidence="3">
    <location>
        <begin position="273"/>
        <end position="414"/>
    </location>
</feature>
<feature type="domain" description="Helicase C-terminal" evidence="4">
    <location>
        <begin position="726"/>
        <end position="879"/>
    </location>
</feature>
<dbReference type="Gene3D" id="3.30.870.10">
    <property type="entry name" value="Endonuclease Chain A"/>
    <property type="match status" value="1"/>
</dbReference>
<keyword evidence="2" id="KW-0175">Coiled coil</keyword>
<dbReference type="AlphaFoldDB" id="A0A644VPS9"/>
<protein>
    <submittedName>
        <fullName evidence="5">RNA polymerase-associated protein RapA</fullName>
        <ecNumber evidence="5">3.6.4.-</ecNumber>
    </submittedName>
</protein>
<keyword evidence="1 5" id="KW-0378">Hydrolase</keyword>
<dbReference type="InterPro" id="IPR014001">
    <property type="entry name" value="Helicase_ATP-bd"/>
</dbReference>
<dbReference type="GO" id="GO:0016787">
    <property type="term" value="F:hydrolase activity"/>
    <property type="evidence" value="ECO:0007669"/>
    <property type="project" value="UniProtKB-KW"/>
</dbReference>
<evidence type="ECO:0000259" key="4">
    <source>
        <dbReference type="PROSITE" id="PS51194"/>
    </source>
</evidence>
<dbReference type="CDD" id="cd18793">
    <property type="entry name" value="SF2_C_SNF"/>
    <property type="match status" value="1"/>
</dbReference>
<dbReference type="SUPFAM" id="SSF52540">
    <property type="entry name" value="P-loop containing nucleoside triphosphate hydrolases"/>
    <property type="match status" value="2"/>
</dbReference>
<name>A0A644VPS9_9ZZZZ</name>
<dbReference type="CDD" id="cd09178">
    <property type="entry name" value="PLDc_N_Snf2_like"/>
    <property type="match status" value="1"/>
</dbReference>
<dbReference type="Pfam" id="PF00176">
    <property type="entry name" value="SNF2-rel_dom"/>
    <property type="match status" value="1"/>
</dbReference>
<dbReference type="SMART" id="SM00490">
    <property type="entry name" value="HELICc"/>
    <property type="match status" value="1"/>
</dbReference>
<dbReference type="PROSITE" id="PS51192">
    <property type="entry name" value="HELICASE_ATP_BIND_1"/>
    <property type="match status" value="1"/>
</dbReference>
<feature type="coiled-coil region" evidence="2">
    <location>
        <begin position="646"/>
        <end position="673"/>
    </location>
</feature>
<dbReference type="InterPro" id="IPR038718">
    <property type="entry name" value="SNF2-like_sf"/>
</dbReference>
<dbReference type="PANTHER" id="PTHR45766">
    <property type="entry name" value="DNA ANNEALING HELICASE AND ENDONUCLEASE ZRANB3 FAMILY MEMBER"/>
    <property type="match status" value="1"/>
</dbReference>
<dbReference type="InterPro" id="IPR049730">
    <property type="entry name" value="SNF2/RAD54-like_C"/>
</dbReference>
<dbReference type="SMART" id="SM00487">
    <property type="entry name" value="DEXDc"/>
    <property type="match status" value="1"/>
</dbReference>
<evidence type="ECO:0000313" key="5">
    <source>
        <dbReference type="EMBL" id="MPL93371.1"/>
    </source>
</evidence>
<proteinExistence type="predicted"/>
<dbReference type="EMBL" id="VSSQ01000390">
    <property type="protein sequence ID" value="MPL93371.1"/>
    <property type="molecule type" value="Genomic_DNA"/>
</dbReference>
<accession>A0A644VPS9</accession>
<dbReference type="Gene3D" id="3.40.50.10810">
    <property type="entry name" value="Tandem AAA-ATPase domain"/>
    <property type="match status" value="2"/>
</dbReference>
<evidence type="ECO:0000256" key="1">
    <source>
        <dbReference type="ARBA" id="ARBA00022801"/>
    </source>
</evidence>
<sequence length="1129" mass="131473">MSHNFITNNTGQKVLRDRVNTLISISDELKFLVGFFYFSGWKEVYEQLKANSNINLKLLVGLEVDKMLNKGIVEFGFNEKEVSDDDRFNNFMSSLHNALDNDDMDNKEFYNQVSFFLDMIREERLIIKKTKNPNHSKLYIFRLNDDQALLQGNLGQFITGSSNLTSAGLVGQEEFNVEIRDYGYKDADQFFNELWNDAAPITEDEAKRIKVLDYVGNKTLAAKVTPFEAYALVLKSYLDLIQQKVIKSNVLELLEKNGFKEYAYQVDAVDQALNIIDEYHGVIIADVVGLGKSVIASMIAKNLNKRTLIICPPALIGDKNQNEPSGWYEYMYGFKLEAEIESRGRLEELANSIDKKNIEVVIVDEAHYFRNQDTDDYDALQKICKNKIVILLTATPFNNSPADIFSLLKLFIIPGKSGITINNDLEALFISFGARFNKLSYILKYGEPKPNQKGVIDPKKIIKKEKAETYYKDIFEELPIDTKKVKHETKVLANRIKNIISPVTIRRNRIDLKNDYLYSKEVTELSDVKDPKELYYELTKEQSAFYDKVITEYFSEEGRFTGAIYQPYTYEKEIDYDQLDEQSNRLVNQQTNLYSFMRRLLVKRFESSFGAFSESVNRFIGINKKVLEFIEKTNGRYILDRKLIKVLLEEEDIEKIDEVLEEYEREASSKKVAKNNKIYFVDKFYRKEDFFNDIHSDIQLFEEIQKELIDLDIIENDPKRDRICEEIDKILKKEPNRKVLVFSEYVDTVNHLEPYFKSKYKDNILISAGDINNTKHHDINANFNAQFKGEKQNQYNILLTSDKLSEGFNLNRAGAIINYDIPWNPTRVIQRVGRINRIGTKVFDNLFIYNFFPTEKAKDIVQIKEIATQKMYLIHNALGEDAKIFDEDEEPTASKLFNKLNENPENGGEESLSTRIRNEYYSIETKYPEVIEKINNLPIRIKSGKNYSENQVCVLRKKGLGLFTHYISLDDEKQQVNEITFEEFLDIIKCDYKTPFIEISDRFWDAYDKIRNNKSTEDKKNIKANSLESKTISNLKCTLKIISANDEELFKFIKVLLDDIKNYKTLSERRIGILGRVEITNKTSKEQLNGYIDTLKKLRNYLGADYLERIKERVDKQKNEIVIAIENSK</sequence>
<dbReference type="InterPro" id="IPR027417">
    <property type="entry name" value="P-loop_NTPase"/>
</dbReference>
<dbReference type="GO" id="GO:0005524">
    <property type="term" value="F:ATP binding"/>
    <property type="evidence" value="ECO:0007669"/>
    <property type="project" value="InterPro"/>
</dbReference>
<comment type="caution">
    <text evidence="5">The sequence shown here is derived from an EMBL/GenBank/DDBJ whole genome shotgun (WGS) entry which is preliminary data.</text>
</comment>
<evidence type="ECO:0000259" key="3">
    <source>
        <dbReference type="PROSITE" id="PS51192"/>
    </source>
</evidence>
<evidence type="ECO:0000256" key="2">
    <source>
        <dbReference type="SAM" id="Coils"/>
    </source>
</evidence>